<evidence type="ECO:0000313" key="1">
    <source>
        <dbReference type="EMBL" id="CAA6808750.1"/>
    </source>
</evidence>
<name>A0A6S6SN79_9BACT</name>
<sequence length="49" mass="5268">MIKKALLIALLVLVTGCVGTVRIAEETGNNMQDLNTPAVTKGEIKKEEN</sequence>
<protein>
    <submittedName>
        <fullName evidence="1">Uncharacterized protein</fullName>
    </submittedName>
</protein>
<gene>
    <name evidence="1" type="ORF">HELGO_WM17240</name>
</gene>
<organism evidence="1">
    <name type="scientific">uncultured Sulfurovum sp</name>
    <dbReference type="NCBI Taxonomy" id="269237"/>
    <lineage>
        <taxon>Bacteria</taxon>
        <taxon>Pseudomonadati</taxon>
        <taxon>Campylobacterota</taxon>
        <taxon>Epsilonproteobacteria</taxon>
        <taxon>Campylobacterales</taxon>
        <taxon>Sulfurovaceae</taxon>
        <taxon>Sulfurovum</taxon>
        <taxon>environmental samples</taxon>
    </lineage>
</organism>
<dbReference type="PROSITE" id="PS51257">
    <property type="entry name" value="PROKAR_LIPOPROTEIN"/>
    <property type="match status" value="1"/>
</dbReference>
<dbReference type="AlphaFoldDB" id="A0A6S6SN79"/>
<accession>A0A6S6SN79</accession>
<dbReference type="EMBL" id="CACVAP010000056">
    <property type="protein sequence ID" value="CAA6808750.1"/>
    <property type="molecule type" value="Genomic_DNA"/>
</dbReference>
<proteinExistence type="predicted"/>
<reference evidence="1" key="1">
    <citation type="submission" date="2020-01" db="EMBL/GenBank/DDBJ databases">
        <authorList>
            <person name="Meier V. D."/>
            <person name="Meier V D."/>
        </authorList>
    </citation>
    <scope>NUCLEOTIDE SEQUENCE</scope>
    <source>
        <strain evidence="1">HLG_WM_MAG_06</strain>
    </source>
</reference>